<proteinExistence type="inferred from homology"/>
<dbReference type="PRINTS" id="PR00039">
    <property type="entry name" value="HTHLYSR"/>
</dbReference>
<dbReference type="EMBL" id="JBHLZU010000024">
    <property type="protein sequence ID" value="MFB9907817.1"/>
    <property type="molecule type" value="Genomic_DNA"/>
</dbReference>
<dbReference type="RefSeq" id="WP_377858658.1">
    <property type="nucleotide sequence ID" value="NZ_JBHLZU010000024.1"/>
</dbReference>
<evidence type="ECO:0000256" key="4">
    <source>
        <dbReference type="ARBA" id="ARBA00023163"/>
    </source>
</evidence>
<keyword evidence="4" id="KW-0804">Transcription</keyword>
<evidence type="ECO:0000256" key="2">
    <source>
        <dbReference type="ARBA" id="ARBA00023015"/>
    </source>
</evidence>
<sequence length="296" mass="32544">MERRDIEVFLTLAEELHFGRTAQRLRVSQARVSQSVKAMERRVGAPLFDRTSRRVALTPIGRRLEADIRPAFERLLAGFERAVAAGRGMTGTLRLSFEAPAVADLRSLRINAFRARHPGCDVEIREAPFPDPLGPLRSGEADMAVVLLPVTEGGLTTGPVVHTEPMVLAVASGHPFVRRDFVTLEDLGRDTVLRAAHPPPAFWREPPEPWTTPAGTPITRGRAFGTFQELLLVIGAGEGICPLAAHAEQYFARPGIAFVPFHDAPDAQWGLAWRTAGETSMVRAFAAEFSSETRRR</sequence>
<protein>
    <submittedName>
        <fullName evidence="6">LysR family transcriptional regulator</fullName>
    </submittedName>
</protein>
<dbReference type="SUPFAM" id="SSF46785">
    <property type="entry name" value="Winged helix' DNA-binding domain"/>
    <property type="match status" value="1"/>
</dbReference>
<dbReference type="SUPFAM" id="SSF53850">
    <property type="entry name" value="Periplasmic binding protein-like II"/>
    <property type="match status" value="1"/>
</dbReference>
<keyword evidence="7" id="KW-1185">Reference proteome</keyword>
<dbReference type="InterPro" id="IPR000847">
    <property type="entry name" value="LysR_HTH_N"/>
</dbReference>
<dbReference type="Pfam" id="PF00126">
    <property type="entry name" value="HTH_1"/>
    <property type="match status" value="1"/>
</dbReference>
<evidence type="ECO:0000259" key="5">
    <source>
        <dbReference type="PROSITE" id="PS50931"/>
    </source>
</evidence>
<keyword evidence="3" id="KW-0238">DNA-binding</keyword>
<dbReference type="PROSITE" id="PS50931">
    <property type="entry name" value="HTH_LYSR"/>
    <property type="match status" value="1"/>
</dbReference>
<dbReference type="CDD" id="cd08414">
    <property type="entry name" value="PBP2_LTTR_aromatics_like"/>
    <property type="match status" value="1"/>
</dbReference>
<evidence type="ECO:0000256" key="1">
    <source>
        <dbReference type="ARBA" id="ARBA00009437"/>
    </source>
</evidence>
<evidence type="ECO:0000313" key="6">
    <source>
        <dbReference type="EMBL" id="MFB9907817.1"/>
    </source>
</evidence>
<accession>A0ABV6A3T8</accession>
<dbReference type="Gene3D" id="1.10.10.10">
    <property type="entry name" value="Winged helix-like DNA-binding domain superfamily/Winged helix DNA-binding domain"/>
    <property type="match status" value="1"/>
</dbReference>
<feature type="domain" description="HTH lysR-type" evidence="5">
    <location>
        <begin position="1"/>
        <end position="58"/>
    </location>
</feature>
<evidence type="ECO:0000256" key="3">
    <source>
        <dbReference type="ARBA" id="ARBA00023125"/>
    </source>
</evidence>
<dbReference type="InterPro" id="IPR005119">
    <property type="entry name" value="LysR_subst-bd"/>
</dbReference>
<name>A0ABV6A3T8_9PSEU</name>
<gene>
    <name evidence="6" type="ORF">ACFFQA_28100</name>
</gene>
<dbReference type="Pfam" id="PF03466">
    <property type="entry name" value="LysR_substrate"/>
    <property type="match status" value="1"/>
</dbReference>
<dbReference type="InterPro" id="IPR036388">
    <property type="entry name" value="WH-like_DNA-bd_sf"/>
</dbReference>
<comment type="similarity">
    <text evidence="1">Belongs to the LysR transcriptional regulatory family.</text>
</comment>
<dbReference type="Proteomes" id="UP001589693">
    <property type="component" value="Unassembled WGS sequence"/>
</dbReference>
<dbReference type="Gene3D" id="3.40.190.10">
    <property type="entry name" value="Periplasmic binding protein-like II"/>
    <property type="match status" value="2"/>
</dbReference>
<dbReference type="PANTHER" id="PTHR30346">
    <property type="entry name" value="TRANSCRIPTIONAL DUAL REGULATOR HCAR-RELATED"/>
    <property type="match status" value="1"/>
</dbReference>
<keyword evidence="2" id="KW-0805">Transcription regulation</keyword>
<dbReference type="InterPro" id="IPR036390">
    <property type="entry name" value="WH_DNA-bd_sf"/>
</dbReference>
<reference evidence="6 7" key="1">
    <citation type="submission" date="2024-09" db="EMBL/GenBank/DDBJ databases">
        <authorList>
            <person name="Sun Q."/>
            <person name="Mori K."/>
        </authorList>
    </citation>
    <scope>NUCLEOTIDE SEQUENCE [LARGE SCALE GENOMIC DNA]</scope>
    <source>
        <strain evidence="6 7">TBRC 7907</strain>
    </source>
</reference>
<evidence type="ECO:0000313" key="7">
    <source>
        <dbReference type="Proteomes" id="UP001589693"/>
    </source>
</evidence>
<dbReference type="PANTHER" id="PTHR30346:SF0">
    <property type="entry name" value="HCA OPERON TRANSCRIPTIONAL ACTIVATOR HCAR"/>
    <property type="match status" value="1"/>
</dbReference>
<organism evidence="6 7">
    <name type="scientific">Allokutzneria oryzae</name>
    <dbReference type="NCBI Taxonomy" id="1378989"/>
    <lineage>
        <taxon>Bacteria</taxon>
        <taxon>Bacillati</taxon>
        <taxon>Actinomycetota</taxon>
        <taxon>Actinomycetes</taxon>
        <taxon>Pseudonocardiales</taxon>
        <taxon>Pseudonocardiaceae</taxon>
        <taxon>Allokutzneria</taxon>
    </lineage>
</organism>
<comment type="caution">
    <text evidence="6">The sequence shown here is derived from an EMBL/GenBank/DDBJ whole genome shotgun (WGS) entry which is preliminary data.</text>
</comment>